<feature type="transmembrane region" description="Helical" evidence="7">
    <location>
        <begin position="376"/>
        <end position="395"/>
    </location>
</feature>
<name>A0A8J3HVZ7_9CHLR</name>
<keyword evidence="10" id="KW-1185">Reference proteome</keyword>
<dbReference type="AlphaFoldDB" id="A0A8J3HVZ7"/>
<evidence type="ECO:0000259" key="8">
    <source>
        <dbReference type="PROSITE" id="PS50850"/>
    </source>
</evidence>
<dbReference type="GO" id="GO:0022857">
    <property type="term" value="F:transmembrane transporter activity"/>
    <property type="evidence" value="ECO:0007669"/>
    <property type="project" value="InterPro"/>
</dbReference>
<feature type="transmembrane region" description="Helical" evidence="7">
    <location>
        <begin position="249"/>
        <end position="272"/>
    </location>
</feature>
<dbReference type="Gene3D" id="1.20.1250.20">
    <property type="entry name" value="MFS general substrate transporter like domains"/>
    <property type="match status" value="1"/>
</dbReference>
<keyword evidence="6 7" id="KW-0472">Membrane</keyword>
<feature type="domain" description="Major facilitator superfamily (MFS) profile" evidence="8">
    <location>
        <begin position="1"/>
        <end position="400"/>
    </location>
</feature>
<dbReference type="PANTHER" id="PTHR23517">
    <property type="entry name" value="RESISTANCE PROTEIN MDTM, PUTATIVE-RELATED-RELATED"/>
    <property type="match status" value="1"/>
</dbReference>
<reference evidence="9" key="1">
    <citation type="submission" date="2020-10" db="EMBL/GenBank/DDBJ databases">
        <title>Taxonomic study of unclassified bacteria belonging to the class Ktedonobacteria.</title>
        <authorList>
            <person name="Yabe S."/>
            <person name="Wang C.M."/>
            <person name="Zheng Y."/>
            <person name="Sakai Y."/>
            <person name="Cavaletti L."/>
            <person name="Monciardini P."/>
            <person name="Donadio S."/>
        </authorList>
    </citation>
    <scope>NUCLEOTIDE SEQUENCE</scope>
    <source>
        <strain evidence="9">SOSP1-1</strain>
    </source>
</reference>
<dbReference type="InterPro" id="IPR011701">
    <property type="entry name" value="MFS"/>
</dbReference>
<organism evidence="9 10">
    <name type="scientific">Ktedonospora formicarum</name>
    <dbReference type="NCBI Taxonomy" id="2778364"/>
    <lineage>
        <taxon>Bacteria</taxon>
        <taxon>Bacillati</taxon>
        <taxon>Chloroflexota</taxon>
        <taxon>Ktedonobacteria</taxon>
        <taxon>Ktedonobacterales</taxon>
        <taxon>Ktedonobacteraceae</taxon>
        <taxon>Ktedonospora</taxon>
    </lineage>
</organism>
<dbReference type="SUPFAM" id="SSF103473">
    <property type="entry name" value="MFS general substrate transporter"/>
    <property type="match status" value="1"/>
</dbReference>
<proteinExistence type="predicted"/>
<dbReference type="EMBL" id="BNJF01000001">
    <property type="protein sequence ID" value="GHO42015.1"/>
    <property type="molecule type" value="Genomic_DNA"/>
</dbReference>
<feature type="transmembrane region" description="Helical" evidence="7">
    <location>
        <begin position="217"/>
        <end position="243"/>
    </location>
</feature>
<keyword evidence="5 7" id="KW-1133">Transmembrane helix</keyword>
<keyword evidence="2" id="KW-0813">Transport</keyword>
<dbReference type="InterPro" id="IPR050171">
    <property type="entry name" value="MFS_Transporters"/>
</dbReference>
<evidence type="ECO:0000313" key="10">
    <source>
        <dbReference type="Proteomes" id="UP000612362"/>
    </source>
</evidence>
<keyword evidence="4 7" id="KW-0812">Transmembrane</keyword>
<dbReference type="Proteomes" id="UP000612362">
    <property type="component" value="Unassembled WGS sequence"/>
</dbReference>
<feature type="transmembrane region" description="Helical" evidence="7">
    <location>
        <begin position="17"/>
        <end position="44"/>
    </location>
</feature>
<comment type="subcellular location">
    <subcellularLocation>
        <location evidence="1">Cell membrane</location>
        <topology evidence="1">Multi-pass membrane protein</topology>
    </subcellularLocation>
</comment>
<evidence type="ECO:0000256" key="3">
    <source>
        <dbReference type="ARBA" id="ARBA00022475"/>
    </source>
</evidence>
<dbReference type="PRINTS" id="PR01035">
    <property type="entry name" value="TCRTETA"/>
</dbReference>
<dbReference type="InterPro" id="IPR036259">
    <property type="entry name" value="MFS_trans_sf"/>
</dbReference>
<feature type="transmembrane region" description="Helical" evidence="7">
    <location>
        <begin position="138"/>
        <end position="163"/>
    </location>
</feature>
<protein>
    <submittedName>
        <fullName evidence="9">MFS transporter</fullName>
    </submittedName>
</protein>
<dbReference type="InterPro" id="IPR020846">
    <property type="entry name" value="MFS_dom"/>
</dbReference>
<feature type="transmembrane region" description="Helical" evidence="7">
    <location>
        <begin position="284"/>
        <end position="302"/>
    </location>
</feature>
<dbReference type="GO" id="GO:0005886">
    <property type="term" value="C:plasma membrane"/>
    <property type="evidence" value="ECO:0007669"/>
    <property type="project" value="UniProtKB-SubCell"/>
</dbReference>
<evidence type="ECO:0000256" key="1">
    <source>
        <dbReference type="ARBA" id="ARBA00004651"/>
    </source>
</evidence>
<gene>
    <name evidence="9" type="ORF">KSX_01780</name>
</gene>
<dbReference type="RefSeq" id="WP_220191611.1">
    <property type="nucleotide sequence ID" value="NZ_BNJF01000001.1"/>
</dbReference>
<dbReference type="PANTHER" id="PTHR23517:SF2">
    <property type="entry name" value="MULTIDRUG RESISTANCE PROTEIN MDTH"/>
    <property type="match status" value="1"/>
</dbReference>
<evidence type="ECO:0000256" key="5">
    <source>
        <dbReference type="ARBA" id="ARBA00022989"/>
    </source>
</evidence>
<keyword evidence="3" id="KW-1003">Cell membrane</keyword>
<accession>A0A8J3HVZ7</accession>
<evidence type="ECO:0000313" key="9">
    <source>
        <dbReference type="EMBL" id="GHO42015.1"/>
    </source>
</evidence>
<evidence type="ECO:0000256" key="6">
    <source>
        <dbReference type="ARBA" id="ARBA00023136"/>
    </source>
</evidence>
<comment type="caution">
    <text evidence="9">The sequence shown here is derived from an EMBL/GenBank/DDBJ whole genome shotgun (WGS) entry which is preliminary data.</text>
</comment>
<evidence type="ECO:0000256" key="2">
    <source>
        <dbReference type="ARBA" id="ARBA00022448"/>
    </source>
</evidence>
<feature type="transmembrane region" description="Helical" evidence="7">
    <location>
        <begin position="347"/>
        <end position="370"/>
    </location>
</feature>
<feature type="transmembrane region" description="Helical" evidence="7">
    <location>
        <begin position="169"/>
        <end position="191"/>
    </location>
</feature>
<evidence type="ECO:0000256" key="4">
    <source>
        <dbReference type="ARBA" id="ARBA00022692"/>
    </source>
</evidence>
<dbReference type="PROSITE" id="PS50850">
    <property type="entry name" value="MFS"/>
    <property type="match status" value="1"/>
</dbReference>
<evidence type="ECO:0000256" key="7">
    <source>
        <dbReference type="SAM" id="Phobius"/>
    </source>
</evidence>
<feature type="transmembrane region" description="Helical" evidence="7">
    <location>
        <begin position="308"/>
        <end position="326"/>
    </location>
</feature>
<feature type="transmembrane region" description="Helical" evidence="7">
    <location>
        <begin position="50"/>
        <end position="68"/>
    </location>
</feature>
<dbReference type="Pfam" id="PF07690">
    <property type="entry name" value="MFS_1"/>
    <property type="match status" value="1"/>
</dbReference>
<sequence length="412" mass="44780">MLAQQLGIPQKKGTKSFLLILLTDALGTGLFAPFSILYFHIIAALPLTEVGVALSIATIFTIPIVPITGTLVDRFGARRLVIFAQLLQGVGFLGYLLVNNMVLLIIMAVFVNIGQRIFWSSYFSLASDLAGKGERDRWFGLLGTSQTVGMGIGTALTGVIIAALGTLGYYGIVLVNALSFFLAAGMLYFFVPVERHTESEHRESQGDYRLMLKDRPYLGLIVTNTAFALCICLLGLGLPIYAIDALHTPIWVAGVAMGLNMALIALLQTFLIRHLRSLRRTRTIILAGFILMLWCLLYILALPLPRTIIIPYLIIATCIQGFAEAIHAPTSNALAVEASPLALRGRYLAAFQISWAIANLVAPTMFTVLFSIHPALPWAIAAGLILLANLGTLLIEPHLPTAAIRISEKIRL</sequence>
<dbReference type="InterPro" id="IPR001958">
    <property type="entry name" value="Tet-R_TetA/multi-R_MdtG-like"/>
</dbReference>